<keyword evidence="2" id="KW-1185">Reference proteome</keyword>
<feature type="transmembrane region" description="Helical" evidence="1">
    <location>
        <begin position="127"/>
        <end position="145"/>
    </location>
</feature>
<sequence length="186" mass="21361">MRILENLQWSNGPFRVHAKFKSEHREFMFKGCIKFKVQDSAIRSAVEVISCATVASSDILGSKLNSKEGKTGQQNEGFVRHFGERAYVFNTCRAITRPLNSAMSNEKRHGQTDGYTTKPIENQGKKFWTGLSLWMLVRFCISYIGRRFCSNRLIRGTVENTMLVDCQLVLAYAAFAIIFFHFNHFQ</sequence>
<feature type="transmembrane region" description="Helical" evidence="1">
    <location>
        <begin position="166"/>
        <end position="185"/>
    </location>
</feature>
<dbReference type="AlphaFoldDB" id="A0A7E4WAD4"/>
<proteinExistence type="predicted"/>
<evidence type="ECO:0000313" key="3">
    <source>
        <dbReference type="WBParaSite" id="Pan_g8323.t1"/>
    </source>
</evidence>
<evidence type="ECO:0000313" key="2">
    <source>
        <dbReference type="Proteomes" id="UP000492821"/>
    </source>
</evidence>
<dbReference type="WBParaSite" id="Pan_g8323.t1">
    <property type="protein sequence ID" value="Pan_g8323.t1"/>
    <property type="gene ID" value="Pan_g8323"/>
</dbReference>
<organism evidence="2 3">
    <name type="scientific">Panagrellus redivivus</name>
    <name type="common">Microworm</name>
    <dbReference type="NCBI Taxonomy" id="6233"/>
    <lineage>
        <taxon>Eukaryota</taxon>
        <taxon>Metazoa</taxon>
        <taxon>Ecdysozoa</taxon>
        <taxon>Nematoda</taxon>
        <taxon>Chromadorea</taxon>
        <taxon>Rhabditida</taxon>
        <taxon>Tylenchina</taxon>
        <taxon>Panagrolaimomorpha</taxon>
        <taxon>Panagrolaimoidea</taxon>
        <taxon>Panagrolaimidae</taxon>
        <taxon>Panagrellus</taxon>
    </lineage>
</organism>
<reference evidence="3" key="2">
    <citation type="submission" date="2020-10" db="UniProtKB">
        <authorList>
            <consortium name="WormBaseParasite"/>
        </authorList>
    </citation>
    <scope>IDENTIFICATION</scope>
</reference>
<dbReference type="Proteomes" id="UP000492821">
    <property type="component" value="Unassembled WGS sequence"/>
</dbReference>
<accession>A0A7E4WAD4</accession>
<keyword evidence="1" id="KW-0472">Membrane</keyword>
<evidence type="ECO:0000256" key="1">
    <source>
        <dbReference type="SAM" id="Phobius"/>
    </source>
</evidence>
<reference evidence="2" key="1">
    <citation type="journal article" date="2013" name="Genetics">
        <title>The draft genome and transcriptome of Panagrellus redivivus are shaped by the harsh demands of a free-living lifestyle.</title>
        <authorList>
            <person name="Srinivasan J."/>
            <person name="Dillman A.R."/>
            <person name="Macchietto M.G."/>
            <person name="Heikkinen L."/>
            <person name="Lakso M."/>
            <person name="Fracchia K.M."/>
            <person name="Antoshechkin I."/>
            <person name="Mortazavi A."/>
            <person name="Wong G."/>
            <person name="Sternberg P.W."/>
        </authorList>
    </citation>
    <scope>NUCLEOTIDE SEQUENCE [LARGE SCALE GENOMIC DNA]</scope>
    <source>
        <strain evidence="2">MT8872</strain>
    </source>
</reference>
<keyword evidence="1" id="KW-0812">Transmembrane</keyword>
<protein>
    <submittedName>
        <fullName evidence="3">Integrase catalytic domain-containing protein</fullName>
    </submittedName>
</protein>
<keyword evidence="1" id="KW-1133">Transmembrane helix</keyword>
<name>A0A7E4WAD4_PANRE</name>